<evidence type="ECO:0000313" key="2">
    <source>
        <dbReference type="EMBL" id="GBA97106.1"/>
    </source>
</evidence>
<comment type="caution">
    <text evidence="2">The sequence shown here is derived from an EMBL/GenBank/DDBJ whole genome shotgun (WGS) entry which is preliminary data.</text>
</comment>
<dbReference type="EMBL" id="BEXJ01000002">
    <property type="protein sequence ID" value="GBA97106.1"/>
    <property type="molecule type" value="Genomic_DNA"/>
</dbReference>
<proteinExistence type="predicted"/>
<organism evidence="2 3">
    <name type="scientific">Lactobacillus gasseri</name>
    <dbReference type="NCBI Taxonomy" id="1596"/>
    <lineage>
        <taxon>Bacteria</taxon>
        <taxon>Bacillati</taxon>
        <taxon>Bacillota</taxon>
        <taxon>Bacilli</taxon>
        <taxon>Lactobacillales</taxon>
        <taxon>Lactobacillaceae</taxon>
        <taxon>Lactobacillus</taxon>
    </lineage>
</organism>
<name>A0AB33ZX03_LACGS</name>
<feature type="signal peptide" evidence="1">
    <location>
        <begin position="1"/>
        <end position="30"/>
    </location>
</feature>
<dbReference type="Proteomes" id="UP000250668">
    <property type="component" value="Unassembled WGS sequence"/>
</dbReference>
<dbReference type="AlphaFoldDB" id="A0AB33ZX03"/>
<dbReference type="RefSeq" id="WP_113774629.1">
    <property type="nucleotide sequence ID" value="NZ_BEXJ01000002.1"/>
</dbReference>
<feature type="chain" id="PRO_5044298680" evidence="1">
    <location>
        <begin position="31"/>
        <end position="96"/>
    </location>
</feature>
<protein>
    <submittedName>
        <fullName evidence="2">Uncharacterized protein</fullName>
    </submittedName>
</protein>
<keyword evidence="1" id="KW-0732">Signal</keyword>
<reference evidence="2 3" key="1">
    <citation type="journal article" date="2018" name="Int. J. Syst. Evol. Microbiol.">
        <title>Lactobacillus paragasseri sp. nov., a sister taxon of Lactobacillus gasseri, based on whole-genome sequence analyses.</title>
        <authorList>
            <person name="Tanizawa Y."/>
            <person name="Tada I."/>
            <person name="Kobayashi H."/>
            <person name="Endo A."/>
            <person name="Maeno S."/>
            <person name="Toyoda A."/>
            <person name="Arita M."/>
            <person name="Nakamura Y."/>
            <person name="Sakamoto M."/>
            <person name="Ohkuma M."/>
            <person name="Tohno M."/>
        </authorList>
    </citation>
    <scope>NUCLEOTIDE SEQUENCE [LARGE SCALE GENOMIC DNA]</scope>
    <source>
        <strain evidence="2 3">JCM 1025</strain>
    </source>
</reference>
<evidence type="ECO:0000313" key="3">
    <source>
        <dbReference type="Proteomes" id="UP000250668"/>
    </source>
</evidence>
<accession>A0AB33ZX03</accession>
<gene>
    <name evidence="2" type="ORF">LJCM1025_13910</name>
</gene>
<sequence length="96" mass="10345">MKLKKSLLTIGVVVALGLSASVVSSNKVSAAEVGNTEKTTFEIKNNVQSFNQEHLFLESKAGGWLNHIAHTGYWGGGPLGGGESPTNPIKEYYPWR</sequence>
<evidence type="ECO:0000256" key="1">
    <source>
        <dbReference type="SAM" id="SignalP"/>
    </source>
</evidence>